<protein>
    <submittedName>
        <fullName evidence="3">Uncharacterized protein</fullName>
    </submittedName>
</protein>
<sequence length="262" mass="27868">MYRTETLLCLQARPWDASLAAKVATLRDAMGAVQRASGPPSPSPLPVAGSQADRTCGSVGPAHSAGHGVGGGGGEDHAQSKNSGNAVQRELARLRLREGVWQKKLMEQQVMTDKAEATAEEALATAAAASTARASAEEALRAVRLQLGEALERLSEARHAAELANEGAEEARRRGQAAVAEVAESQARSSSLSPRPKMASARHAATQSSLRLLFSRRVLAGPENGKPPPQSGTMPRRLVAASWRSRARRTRRRGVRQRPRLS</sequence>
<proteinExistence type="predicted"/>
<feature type="region of interest" description="Disordered" evidence="1">
    <location>
        <begin position="165"/>
        <end position="262"/>
    </location>
</feature>
<feature type="compositionally biased region" description="Low complexity" evidence="1">
    <location>
        <begin position="208"/>
        <end position="217"/>
    </location>
</feature>
<feature type="region of interest" description="Disordered" evidence="1">
    <location>
        <begin position="33"/>
        <end position="86"/>
    </location>
</feature>
<name>A0A6V2N198_EMIHU</name>
<evidence type="ECO:0000313" key="3">
    <source>
        <dbReference type="EMBL" id="CAE0534901.1"/>
    </source>
</evidence>
<reference evidence="3" key="1">
    <citation type="submission" date="2021-01" db="EMBL/GenBank/DDBJ databases">
        <authorList>
            <person name="Corre E."/>
            <person name="Pelletier E."/>
            <person name="Niang G."/>
            <person name="Scheremetjew M."/>
            <person name="Finn R."/>
            <person name="Kale V."/>
            <person name="Holt S."/>
            <person name="Cochrane G."/>
            <person name="Meng A."/>
            <person name="Brown T."/>
            <person name="Cohen L."/>
        </authorList>
    </citation>
    <scope>NUCLEOTIDE SEQUENCE</scope>
    <source>
        <strain evidence="3">379</strain>
    </source>
</reference>
<dbReference type="EMBL" id="HBIR01011085">
    <property type="protein sequence ID" value="CAE0534901.1"/>
    <property type="molecule type" value="Transcribed_RNA"/>
</dbReference>
<evidence type="ECO:0000256" key="1">
    <source>
        <dbReference type="SAM" id="MobiDB-lite"/>
    </source>
</evidence>
<evidence type="ECO:0000313" key="2">
    <source>
        <dbReference type="EMBL" id="CAE0534900.1"/>
    </source>
</evidence>
<accession>A0A6V2N198</accession>
<gene>
    <name evidence="2" type="ORF">EHUX00137_LOCUS7964</name>
    <name evidence="3" type="ORF">EHUX00137_LOCUS7965</name>
</gene>
<feature type="compositionally biased region" description="Low complexity" evidence="1">
    <location>
        <begin position="176"/>
        <end position="191"/>
    </location>
</feature>
<organism evidence="3">
    <name type="scientific">Emiliania huxleyi</name>
    <name type="common">Coccolithophore</name>
    <name type="synonym">Pontosphaera huxleyi</name>
    <dbReference type="NCBI Taxonomy" id="2903"/>
    <lineage>
        <taxon>Eukaryota</taxon>
        <taxon>Haptista</taxon>
        <taxon>Haptophyta</taxon>
        <taxon>Prymnesiophyceae</taxon>
        <taxon>Isochrysidales</taxon>
        <taxon>Noelaerhabdaceae</taxon>
        <taxon>Emiliania</taxon>
    </lineage>
</organism>
<feature type="compositionally biased region" description="Basic residues" evidence="1">
    <location>
        <begin position="245"/>
        <end position="262"/>
    </location>
</feature>
<dbReference type="EMBL" id="HBIR01011084">
    <property type="protein sequence ID" value="CAE0534900.1"/>
    <property type="molecule type" value="Transcribed_RNA"/>
</dbReference>
<dbReference type="AlphaFoldDB" id="A0A6V2N198"/>